<feature type="transmembrane region" description="Helical" evidence="1">
    <location>
        <begin position="161"/>
        <end position="179"/>
    </location>
</feature>
<keyword evidence="1" id="KW-0472">Membrane</keyword>
<feature type="transmembrane region" description="Helical" evidence="1">
    <location>
        <begin position="185"/>
        <end position="203"/>
    </location>
</feature>
<feature type="transmembrane region" description="Helical" evidence="1">
    <location>
        <begin position="135"/>
        <end position="154"/>
    </location>
</feature>
<evidence type="ECO:0000313" key="2">
    <source>
        <dbReference type="EMBL" id="RED60353.1"/>
    </source>
</evidence>
<dbReference type="AlphaFoldDB" id="A0A3D9IEZ0"/>
<keyword evidence="1" id="KW-1133">Transmembrane helix</keyword>
<organism evidence="2 3">
    <name type="scientific">Cohnella lupini</name>
    <dbReference type="NCBI Taxonomy" id="1294267"/>
    <lineage>
        <taxon>Bacteria</taxon>
        <taxon>Bacillati</taxon>
        <taxon>Bacillota</taxon>
        <taxon>Bacilli</taxon>
        <taxon>Bacillales</taxon>
        <taxon>Paenibacillaceae</taxon>
        <taxon>Cohnella</taxon>
    </lineage>
</organism>
<name>A0A3D9IEZ0_9BACL</name>
<evidence type="ECO:0000313" key="3">
    <source>
        <dbReference type="Proteomes" id="UP000256869"/>
    </source>
</evidence>
<keyword evidence="3" id="KW-1185">Reference proteome</keyword>
<proteinExistence type="predicted"/>
<feature type="transmembrane region" description="Helical" evidence="1">
    <location>
        <begin position="108"/>
        <end position="129"/>
    </location>
</feature>
<protein>
    <submittedName>
        <fullName evidence="2">Uncharacterized protein</fullName>
    </submittedName>
</protein>
<feature type="transmembrane region" description="Helical" evidence="1">
    <location>
        <begin position="84"/>
        <end position="101"/>
    </location>
</feature>
<reference evidence="2 3" key="1">
    <citation type="submission" date="2018-07" db="EMBL/GenBank/DDBJ databases">
        <title>Genomic Encyclopedia of Type Strains, Phase III (KMG-III): the genomes of soil and plant-associated and newly described type strains.</title>
        <authorList>
            <person name="Whitman W."/>
        </authorList>
    </citation>
    <scope>NUCLEOTIDE SEQUENCE [LARGE SCALE GENOMIC DNA]</scope>
    <source>
        <strain evidence="2 3">CECT 8236</strain>
    </source>
</reference>
<comment type="caution">
    <text evidence="2">The sequence shown here is derived from an EMBL/GenBank/DDBJ whole genome shotgun (WGS) entry which is preliminary data.</text>
</comment>
<accession>A0A3D9IEZ0</accession>
<dbReference type="RefSeq" id="WP_245987633.1">
    <property type="nucleotide sequence ID" value="NZ_QRDY01000006.1"/>
</dbReference>
<dbReference type="EMBL" id="QRDY01000006">
    <property type="protein sequence ID" value="RED60353.1"/>
    <property type="molecule type" value="Genomic_DNA"/>
</dbReference>
<feature type="transmembrane region" description="Helical" evidence="1">
    <location>
        <begin position="7"/>
        <end position="26"/>
    </location>
</feature>
<dbReference type="Proteomes" id="UP000256869">
    <property type="component" value="Unassembled WGS sequence"/>
</dbReference>
<feature type="transmembrane region" description="Helical" evidence="1">
    <location>
        <begin position="59"/>
        <end position="78"/>
    </location>
</feature>
<sequence length="210" mass="24604">MTNKRLAFAVTGSLMSIFFLIIVNYLTTPGEIWFLYPAFTLLQWPISLYFFSRGRIKDYSAVTSVLFILLLIWENGMHSPEHPWFLYPAFAIIWWPILMYAGRFAGTLAMAFIGSLSIIVSYGMLNFFISPQFPWAVFPAYAVLWWPLSIYFGLRKQWYGFSVWATIMSGLFFIVTNAITTMEIWAIYPLFAIVWWPLSMYYYRVKASRV</sequence>
<gene>
    <name evidence="2" type="ORF">DFP95_106142</name>
</gene>
<evidence type="ECO:0000256" key="1">
    <source>
        <dbReference type="SAM" id="Phobius"/>
    </source>
</evidence>
<keyword evidence="1" id="KW-0812">Transmembrane</keyword>
<feature type="transmembrane region" description="Helical" evidence="1">
    <location>
        <begin position="32"/>
        <end position="52"/>
    </location>
</feature>